<dbReference type="EMBL" id="NTWE01000050">
    <property type="protein sequence ID" value="PEV96845.1"/>
    <property type="molecule type" value="Genomic_DNA"/>
</dbReference>
<dbReference type="Pfam" id="PF01012">
    <property type="entry name" value="ETF"/>
    <property type="match status" value="1"/>
</dbReference>
<dbReference type="InterPro" id="IPR014730">
    <property type="entry name" value="ETF_a/b_N"/>
</dbReference>
<dbReference type="AlphaFoldDB" id="A0A2A8PQM5"/>
<accession>A0A2A8PQM5</accession>
<dbReference type="Proteomes" id="UP000220635">
    <property type="component" value="Unassembled WGS sequence"/>
</dbReference>
<evidence type="ECO:0000259" key="2">
    <source>
        <dbReference type="SMART" id="SM00893"/>
    </source>
</evidence>
<comment type="caution">
    <text evidence="3">The sequence shown here is derived from an EMBL/GenBank/DDBJ whole genome shotgun (WGS) entry which is preliminary data.</text>
</comment>
<dbReference type="GO" id="GO:0009055">
    <property type="term" value="F:electron transfer activity"/>
    <property type="evidence" value="ECO:0007669"/>
    <property type="project" value="InterPro"/>
</dbReference>
<reference evidence="3 4" key="1">
    <citation type="submission" date="2017-09" db="EMBL/GenBank/DDBJ databases">
        <title>Large-scale bioinformatics analysis of Bacillus genomes uncovers conserved roles of natural products in bacterial physiology.</title>
        <authorList>
            <consortium name="Agbiome Team Llc"/>
            <person name="Bleich R.M."/>
            <person name="Grubbs K.J."/>
            <person name="Santa Maria K.C."/>
            <person name="Allen S.E."/>
            <person name="Farag S."/>
            <person name="Shank E.A."/>
            <person name="Bowers A."/>
        </authorList>
    </citation>
    <scope>NUCLEOTIDE SEQUENCE [LARGE SCALE GENOMIC DNA]</scope>
    <source>
        <strain evidence="3 4">AFS010695</strain>
    </source>
</reference>
<evidence type="ECO:0000313" key="4">
    <source>
        <dbReference type="Proteomes" id="UP000220635"/>
    </source>
</evidence>
<dbReference type="PIRSF" id="PIRSF000090">
    <property type="entry name" value="Beta-ETF"/>
    <property type="match status" value="1"/>
</dbReference>
<proteinExistence type="predicted"/>
<protein>
    <recommendedName>
        <fullName evidence="1">Electron transfer flavoprotein small subunit</fullName>
    </recommendedName>
</protein>
<sequence>MKIVICIKPVKSVLVDSNESLGEDFVINPFDLYALKKTVQLKKWMDCQLIVLSMGPISSKALLQKAVAAGADDAILLNDDRFLGSDTVATSYILASAIQKIGNVDLVACGRQSVDGETGHVVYGMAERLKFYCMSNATEFLNGGDIAIKVKQVKESEMIIGNLKLPAIVSFHDYLMTQPIVNLLALKRARKKEILVWNAGDLGVDISRCGLEGSKTKVVQVQKDIMKKKKMNIDGTAKEKAEFIYNIMSGKTHNEMG</sequence>
<evidence type="ECO:0000256" key="1">
    <source>
        <dbReference type="ARBA" id="ARBA00042002"/>
    </source>
</evidence>
<dbReference type="Gene3D" id="3.40.50.620">
    <property type="entry name" value="HUPs"/>
    <property type="match status" value="1"/>
</dbReference>
<dbReference type="InterPro" id="IPR012255">
    <property type="entry name" value="ETF_b"/>
</dbReference>
<dbReference type="PANTHER" id="PTHR21294:SF17">
    <property type="entry name" value="PROTEIN FIXA"/>
    <property type="match status" value="1"/>
</dbReference>
<dbReference type="OrthoDB" id="9804960at2"/>
<dbReference type="InterPro" id="IPR014729">
    <property type="entry name" value="Rossmann-like_a/b/a_fold"/>
</dbReference>
<dbReference type="SMART" id="SM00893">
    <property type="entry name" value="ETF"/>
    <property type="match status" value="1"/>
</dbReference>
<feature type="domain" description="Electron transfer flavoprotein alpha/beta-subunit N-terminal" evidence="2">
    <location>
        <begin position="11"/>
        <end position="206"/>
    </location>
</feature>
<dbReference type="SUPFAM" id="SSF52402">
    <property type="entry name" value="Adenine nucleotide alpha hydrolases-like"/>
    <property type="match status" value="1"/>
</dbReference>
<organism evidence="3 4">
    <name type="scientific">Bacillus cereus</name>
    <dbReference type="NCBI Taxonomy" id="1396"/>
    <lineage>
        <taxon>Bacteria</taxon>
        <taxon>Bacillati</taxon>
        <taxon>Bacillota</taxon>
        <taxon>Bacilli</taxon>
        <taxon>Bacillales</taxon>
        <taxon>Bacillaceae</taxon>
        <taxon>Bacillus</taxon>
        <taxon>Bacillus cereus group</taxon>
    </lineage>
</organism>
<dbReference type="PANTHER" id="PTHR21294">
    <property type="entry name" value="ELECTRON TRANSFER FLAVOPROTEIN BETA-SUBUNIT"/>
    <property type="match status" value="1"/>
</dbReference>
<gene>
    <name evidence="3" type="ORF">CN425_24925</name>
</gene>
<dbReference type="RefSeq" id="WP_097807672.1">
    <property type="nucleotide sequence ID" value="NZ_NTWE01000050.1"/>
</dbReference>
<name>A0A2A8PQM5_BACCE</name>
<evidence type="ECO:0000313" key="3">
    <source>
        <dbReference type="EMBL" id="PEV96845.1"/>
    </source>
</evidence>